<name>A0ABZ0AWF7_9BURK</name>
<dbReference type="EMBL" id="CP132507">
    <property type="protein sequence ID" value="WNO03974.1"/>
    <property type="molecule type" value="Genomic_DNA"/>
</dbReference>
<dbReference type="Proteomes" id="UP001302257">
    <property type="component" value="Chromosome"/>
</dbReference>
<evidence type="ECO:0000313" key="2">
    <source>
        <dbReference type="Proteomes" id="UP001302257"/>
    </source>
</evidence>
<sequence>MNTELQVKVAGTALSRQISLPNLLSEIYISLYANTLAFKASMRSGIAIMSGRETGLVACDLLKISSLLLKTVPDFPIDDANTLQQFSDFIQRKVLDFVQTKESGEPIGSNSLQKELAKCRDISLHECRFIIGQAGDTDESHFFISEVAKEAISTGRPEALRGIWTQVLAAKAFLLRAVELFAEALQGIGNSKATDKYENFRKYRAFDPLLWVADTLFDTLPEEEINSLESLDIYFDVIRAEFPLLNSQSTSLDEHCIELLEQCLSEARVAGVAAFRMTLVAVMAEGNTQPCSVRSVGGRPRLTKGSLRELDDAPPWESWEYIRTQFL</sequence>
<keyword evidence="2" id="KW-1185">Reference proteome</keyword>
<proteinExistence type="predicted"/>
<gene>
    <name evidence="1" type="ORF">RAN89_13785</name>
</gene>
<protein>
    <submittedName>
        <fullName evidence="1">Uncharacterized protein</fullName>
    </submittedName>
</protein>
<accession>A0ABZ0AWF7</accession>
<dbReference type="RefSeq" id="WP_313866845.1">
    <property type="nucleotide sequence ID" value="NZ_CP132507.1"/>
</dbReference>
<organism evidence="1 2">
    <name type="scientific">Rhodoferax mekongensis</name>
    <dbReference type="NCBI Taxonomy" id="3068341"/>
    <lineage>
        <taxon>Bacteria</taxon>
        <taxon>Pseudomonadati</taxon>
        <taxon>Pseudomonadota</taxon>
        <taxon>Betaproteobacteria</taxon>
        <taxon>Burkholderiales</taxon>
        <taxon>Comamonadaceae</taxon>
        <taxon>Rhodoferax</taxon>
    </lineage>
</organism>
<evidence type="ECO:0000313" key="1">
    <source>
        <dbReference type="EMBL" id="WNO03974.1"/>
    </source>
</evidence>
<reference evidence="1 2" key="1">
    <citation type="submission" date="2023-08" db="EMBL/GenBank/DDBJ databases">
        <title>Rhodoferax potami sp. nov. and Rhodoferax mekongensis sp. nov., isolated from the Mekong River in Thailand.</title>
        <authorList>
            <person name="Kitikhun S."/>
            <person name="Charoenyingcharoen P."/>
            <person name="Siriarchawattana P."/>
            <person name="Likhitrattanapisal S."/>
            <person name="Nilsakha T."/>
            <person name="Chanpet A."/>
            <person name="Rattanawaree P."/>
            <person name="Ingsriswang S."/>
        </authorList>
    </citation>
    <scope>NUCLEOTIDE SEQUENCE [LARGE SCALE GENOMIC DNA]</scope>
    <source>
        <strain evidence="1 2">TBRC 17307</strain>
    </source>
</reference>